<name>A0AB38VSC0_9CORY</name>
<reference evidence="1 2" key="1">
    <citation type="submission" date="2018-12" db="EMBL/GenBank/DDBJ databases">
        <authorList>
            <consortium name="Pathogen Informatics"/>
        </authorList>
    </citation>
    <scope>NUCLEOTIDE SEQUENCE [LARGE SCALE GENOMIC DNA]</scope>
    <source>
        <strain evidence="1 2">NCTC949</strain>
    </source>
</reference>
<organism evidence="1 2">
    <name type="scientific">Corynebacterium kutscheri</name>
    <dbReference type="NCBI Taxonomy" id="35755"/>
    <lineage>
        <taxon>Bacteria</taxon>
        <taxon>Bacillati</taxon>
        <taxon>Actinomycetota</taxon>
        <taxon>Actinomycetes</taxon>
        <taxon>Mycobacteriales</taxon>
        <taxon>Corynebacteriaceae</taxon>
        <taxon>Corynebacterium</taxon>
    </lineage>
</organism>
<dbReference type="SUPFAM" id="SSF117987">
    <property type="entry name" value="CRISPR-associated protein"/>
    <property type="match status" value="2"/>
</dbReference>
<evidence type="ECO:0000313" key="1">
    <source>
        <dbReference type="EMBL" id="VEH06945.1"/>
    </source>
</evidence>
<evidence type="ECO:0000313" key="2">
    <source>
        <dbReference type="Proteomes" id="UP000271380"/>
    </source>
</evidence>
<sequence length="219" mass="25064">MTFLSAIDLNPYRRKTALFASNPRTLHAAVMNCFSPDLHAKEKRILWRLDQSTDRISLLVLSENRPCFEHIQEQAGWSNQPSSKIRDYNPLLEGLQPGQQYRFRLAANPTRIVTQSDGKKIRAAHVTVKHQKQWLRDKITAHGFSIYNGNTTDDETEMLLVTRRDRLRFNREKARVTLNRVQFDGVLTVESPELLRNAMLNGIGRGKGYGMGLLTLSTS</sequence>
<dbReference type="InterPro" id="IPR010179">
    <property type="entry name" value="CRISPR-assoc_prot_Cse3"/>
</dbReference>
<dbReference type="NCBIfam" id="TIGR01907">
    <property type="entry name" value="casE_Cse3"/>
    <property type="match status" value="1"/>
</dbReference>
<gene>
    <name evidence="1" type="ORF">NCTC949_01418</name>
</gene>
<dbReference type="Pfam" id="PF08798">
    <property type="entry name" value="CRISPR_assoc"/>
    <property type="match status" value="1"/>
</dbReference>
<dbReference type="Gene3D" id="3.30.70.1210">
    <property type="entry name" value="Crispr-associated protein, domain 2"/>
    <property type="match status" value="1"/>
</dbReference>
<accession>A0AB38VSC0</accession>
<dbReference type="Gene3D" id="3.30.70.1200">
    <property type="entry name" value="Crispr-associated protein, domain 1"/>
    <property type="match status" value="1"/>
</dbReference>
<proteinExistence type="predicted"/>
<dbReference type="Proteomes" id="UP000271380">
    <property type="component" value="Chromosome"/>
</dbReference>
<dbReference type="CDD" id="cd09727">
    <property type="entry name" value="Cas6_I-E"/>
    <property type="match status" value="1"/>
</dbReference>
<dbReference type="AlphaFoldDB" id="A0AB38VSC0"/>
<dbReference type="SMART" id="SM01101">
    <property type="entry name" value="CRISPR_assoc"/>
    <property type="match status" value="1"/>
</dbReference>
<dbReference type="RefSeq" id="WP_126316857.1">
    <property type="nucleotide sequence ID" value="NZ_LR134377.1"/>
</dbReference>
<dbReference type="EMBL" id="LR134377">
    <property type="protein sequence ID" value="VEH06945.1"/>
    <property type="molecule type" value="Genomic_DNA"/>
</dbReference>
<protein>
    <submittedName>
        <fullName evidence="1">Cse3 family CRISPR-associated protein</fullName>
    </submittedName>
</protein>